<dbReference type="GO" id="GO:0000981">
    <property type="term" value="F:DNA-binding transcription factor activity, RNA polymerase II-specific"/>
    <property type="evidence" value="ECO:0007669"/>
    <property type="project" value="InterPro"/>
</dbReference>
<evidence type="ECO:0000256" key="9">
    <source>
        <dbReference type="PROSITE-ProRule" id="PRU00108"/>
    </source>
</evidence>
<evidence type="ECO:0000256" key="3">
    <source>
        <dbReference type="ARBA" id="ARBA00023015"/>
    </source>
</evidence>
<evidence type="ECO:0000313" key="13">
    <source>
        <dbReference type="EMBL" id="PIC18208.1"/>
    </source>
</evidence>
<evidence type="ECO:0000259" key="12">
    <source>
        <dbReference type="PROSITE" id="PS50071"/>
    </source>
</evidence>
<feature type="compositionally biased region" description="Basic and acidic residues" evidence="11">
    <location>
        <begin position="154"/>
        <end position="167"/>
    </location>
</feature>
<feature type="domain" description="Homeobox" evidence="12">
    <location>
        <begin position="200"/>
        <end position="260"/>
    </location>
</feature>
<feature type="region of interest" description="Disordered" evidence="11">
    <location>
        <begin position="140"/>
        <end position="210"/>
    </location>
</feature>
<dbReference type="InterPro" id="IPR051300">
    <property type="entry name" value="HMX_Homeobox_TF"/>
</dbReference>
<dbReference type="SMART" id="SM00389">
    <property type="entry name" value="HOX"/>
    <property type="match status" value="1"/>
</dbReference>
<protein>
    <recommendedName>
        <fullName evidence="12">Homeobox domain-containing protein</fullName>
    </recommendedName>
</protein>
<evidence type="ECO:0000256" key="7">
    <source>
        <dbReference type="ARBA" id="ARBA00023242"/>
    </source>
</evidence>
<keyword evidence="3" id="KW-0805">Transcription regulation</keyword>
<keyword evidence="2" id="KW-0217">Developmental protein</keyword>
<dbReference type="SUPFAM" id="SSF46689">
    <property type="entry name" value="Homeodomain-like"/>
    <property type="match status" value="1"/>
</dbReference>
<dbReference type="Proteomes" id="UP000230233">
    <property type="component" value="Chromosome X"/>
</dbReference>
<evidence type="ECO:0000256" key="8">
    <source>
        <dbReference type="ARBA" id="ARBA00038165"/>
    </source>
</evidence>
<dbReference type="PROSITE" id="PS00027">
    <property type="entry name" value="HOMEOBOX_1"/>
    <property type="match status" value="1"/>
</dbReference>
<evidence type="ECO:0000256" key="11">
    <source>
        <dbReference type="SAM" id="MobiDB-lite"/>
    </source>
</evidence>
<dbReference type="PANTHER" id="PTHR46110">
    <property type="entry name" value="HOMEOBOX PROTEIN HMX"/>
    <property type="match status" value="1"/>
</dbReference>
<evidence type="ECO:0000313" key="14">
    <source>
        <dbReference type="Proteomes" id="UP000230233"/>
    </source>
</evidence>
<feature type="region of interest" description="Disordered" evidence="11">
    <location>
        <begin position="1"/>
        <end position="75"/>
    </location>
</feature>
<dbReference type="EMBL" id="PDUG01000006">
    <property type="protein sequence ID" value="PIC18208.1"/>
    <property type="molecule type" value="Genomic_DNA"/>
</dbReference>
<dbReference type="InterPro" id="IPR009057">
    <property type="entry name" value="Homeodomain-like_sf"/>
</dbReference>
<dbReference type="Pfam" id="PF00046">
    <property type="entry name" value="Homeodomain"/>
    <property type="match status" value="1"/>
</dbReference>
<dbReference type="STRING" id="1611254.A0A2G5STD1"/>
<comment type="similarity">
    <text evidence="8">Belongs to the HMX homeobox family.</text>
</comment>
<dbReference type="FunFam" id="1.10.10.60:FF:000053">
    <property type="entry name" value="H6 family homeobox 2"/>
    <property type="match status" value="1"/>
</dbReference>
<dbReference type="Gene3D" id="1.10.10.60">
    <property type="entry name" value="Homeodomain-like"/>
    <property type="match status" value="1"/>
</dbReference>
<keyword evidence="5 9" id="KW-0371">Homeobox</keyword>
<keyword evidence="4 9" id="KW-0238">DNA-binding</keyword>
<keyword evidence="14" id="KW-1185">Reference proteome</keyword>
<evidence type="ECO:0000256" key="10">
    <source>
        <dbReference type="RuleBase" id="RU000682"/>
    </source>
</evidence>
<evidence type="ECO:0000256" key="6">
    <source>
        <dbReference type="ARBA" id="ARBA00023163"/>
    </source>
</evidence>
<feature type="compositionally biased region" description="Polar residues" evidence="11">
    <location>
        <begin position="59"/>
        <end position="75"/>
    </location>
</feature>
<proteinExistence type="inferred from homology"/>
<organism evidence="13 14">
    <name type="scientific">Caenorhabditis nigoni</name>
    <dbReference type="NCBI Taxonomy" id="1611254"/>
    <lineage>
        <taxon>Eukaryota</taxon>
        <taxon>Metazoa</taxon>
        <taxon>Ecdysozoa</taxon>
        <taxon>Nematoda</taxon>
        <taxon>Chromadorea</taxon>
        <taxon>Rhabditida</taxon>
        <taxon>Rhabditina</taxon>
        <taxon>Rhabditomorpha</taxon>
        <taxon>Rhabditoidea</taxon>
        <taxon>Rhabditidae</taxon>
        <taxon>Peloderinae</taxon>
        <taxon>Caenorhabditis</taxon>
    </lineage>
</organism>
<dbReference type="GO" id="GO:0005634">
    <property type="term" value="C:nucleus"/>
    <property type="evidence" value="ECO:0007669"/>
    <property type="project" value="UniProtKB-SubCell"/>
</dbReference>
<dbReference type="CDD" id="cd00086">
    <property type="entry name" value="homeodomain"/>
    <property type="match status" value="1"/>
</dbReference>
<dbReference type="InterPro" id="IPR001356">
    <property type="entry name" value="HD"/>
</dbReference>
<name>A0A2G5STD1_9PELO</name>
<dbReference type="PRINTS" id="PR00024">
    <property type="entry name" value="HOMEOBOX"/>
</dbReference>
<comment type="caution">
    <text evidence="13">The sequence shown here is derived from an EMBL/GenBank/DDBJ whole genome shotgun (WGS) entry which is preliminary data.</text>
</comment>
<gene>
    <name evidence="13" type="primary">Cni-mls-2</name>
    <name evidence="13" type="synonym">Cnig_chr_X.g24184</name>
    <name evidence="13" type="ORF">B9Z55_024184</name>
</gene>
<sequence length="339" mass="38061">MNLPIDMTTMSTQERLEKMSQIPKIEELLDDEEDEQKPSAENKMKFNINELLDEDRKLNTQTSPSASSEDSVGDEQTQFNLNFDPKMIPMAFLQLQQQFMNIGNAQNQMMANMFPFMNMQATAAQMMQFKNFANGDLHGVVTDMNGQSDNGEEKDEKLEGQNGETRDSTGGSPLESDAEDDDDTGRGSDDEANSSDPNHARKKKTRTVFSRSQVSQLEMMFDVKRYLSSQERSSLAQKLHLSETQVKIWFQNRRNKFKRQAQTDDPATCLQMHRANVFSLPTGQGIPSPVLNIPTTSAGVDMRNLVSSPMDVSAAARFLFTFGAVQSHKNMMAAPAQNM</sequence>
<dbReference type="OrthoDB" id="6159439at2759"/>
<dbReference type="PANTHER" id="PTHR46110:SF3">
    <property type="entry name" value="HOMEOBOX PROTEIN HMX"/>
    <property type="match status" value="1"/>
</dbReference>
<accession>A0A2G5STD1</accession>
<evidence type="ECO:0000256" key="4">
    <source>
        <dbReference type="ARBA" id="ARBA00023125"/>
    </source>
</evidence>
<dbReference type="GO" id="GO:0000977">
    <property type="term" value="F:RNA polymerase II transcription regulatory region sequence-specific DNA binding"/>
    <property type="evidence" value="ECO:0007669"/>
    <property type="project" value="TreeGrafter"/>
</dbReference>
<evidence type="ECO:0000256" key="2">
    <source>
        <dbReference type="ARBA" id="ARBA00022473"/>
    </source>
</evidence>
<evidence type="ECO:0000256" key="5">
    <source>
        <dbReference type="ARBA" id="ARBA00023155"/>
    </source>
</evidence>
<dbReference type="InterPro" id="IPR020479">
    <property type="entry name" value="HD_metazoa"/>
</dbReference>
<comment type="subcellular location">
    <subcellularLocation>
        <location evidence="1 9 10">Nucleus</location>
    </subcellularLocation>
</comment>
<reference evidence="14" key="1">
    <citation type="submission" date="2017-10" db="EMBL/GenBank/DDBJ databases">
        <title>Rapid genome shrinkage in a self-fertile nematode reveals novel sperm competition proteins.</title>
        <authorList>
            <person name="Yin D."/>
            <person name="Schwarz E.M."/>
            <person name="Thomas C.G."/>
            <person name="Felde R.L."/>
            <person name="Korf I.F."/>
            <person name="Cutter A.D."/>
            <person name="Schartner C.M."/>
            <person name="Ralston E.J."/>
            <person name="Meyer B.J."/>
            <person name="Haag E.S."/>
        </authorList>
    </citation>
    <scope>NUCLEOTIDE SEQUENCE [LARGE SCALE GENOMIC DNA]</scope>
    <source>
        <strain evidence="14">JU1422</strain>
    </source>
</reference>
<dbReference type="InterPro" id="IPR017970">
    <property type="entry name" value="Homeobox_CS"/>
</dbReference>
<evidence type="ECO:0000256" key="1">
    <source>
        <dbReference type="ARBA" id="ARBA00004123"/>
    </source>
</evidence>
<dbReference type="PROSITE" id="PS50071">
    <property type="entry name" value="HOMEOBOX_2"/>
    <property type="match status" value="1"/>
</dbReference>
<feature type="DNA-binding region" description="Homeobox" evidence="9">
    <location>
        <begin position="202"/>
        <end position="261"/>
    </location>
</feature>
<keyword evidence="6" id="KW-0804">Transcription</keyword>
<dbReference type="AlphaFoldDB" id="A0A2G5STD1"/>
<keyword evidence="7 9" id="KW-0539">Nucleus</keyword>